<keyword evidence="2" id="KW-1185">Reference proteome</keyword>
<name>A0ABV0CZH8_9SPHN</name>
<dbReference type="RefSeq" id="WP_346784678.1">
    <property type="nucleotide sequence ID" value="NZ_JBDLBR010000002.1"/>
</dbReference>
<gene>
    <name evidence="1" type="ORF">ABDJ38_08600</name>
</gene>
<dbReference type="EMBL" id="JBDLBR010000002">
    <property type="protein sequence ID" value="MEN7537232.1"/>
    <property type="molecule type" value="Genomic_DNA"/>
</dbReference>
<protein>
    <submittedName>
        <fullName evidence="1">Uncharacterized protein</fullName>
    </submittedName>
</protein>
<dbReference type="Proteomes" id="UP001484535">
    <property type="component" value="Unassembled WGS sequence"/>
</dbReference>
<organism evidence="1 2">
    <name type="scientific">Aurantiacibacter flavus</name>
    <dbReference type="NCBI Taxonomy" id="3145232"/>
    <lineage>
        <taxon>Bacteria</taxon>
        <taxon>Pseudomonadati</taxon>
        <taxon>Pseudomonadota</taxon>
        <taxon>Alphaproteobacteria</taxon>
        <taxon>Sphingomonadales</taxon>
        <taxon>Erythrobacteraceae</taxon>
        <taxon>Aurantiacibacter</taxon>
    </lineage>
</organism>
<proteinExistence type="predicted"/>
<accession>A0ABV0CZH8</accession>
<reference evidence="1 2" key="1">
    <citation type="submission" date="2024-05" db="EMBL/GenBank/DDBJ databases">
        <authorList>
            <person name="Park S."/>
        </authorList>
    </citation>
    <scope>NUCLEOTIDE SEQUENCE [LARGE SCALE GENOMIC DNA]</scope>
    <source>
        <strain evidence="1 2">DGU5</strain>
    </source>
</reference>
<comment type="caution">
    <text evidence="1">The sequence shown here is derived from an EMBL/GenBank/DDBJ whole genome shotgun (WGS) entry which is preliminary data.</text>
</comment>
<sequence length="168" mass="18275">MRIALLIGLALAVAGCSDEPSPEEQAAEDKEVVEMVRAANEAPPPIEEVIPEAILYPDIEKEDLFGSSCAYAPGTSMGTRVIAREADAYMKIDGEMVRFAVDPGARQLANRTGSLYNGRQFSLRLEIDGEGRDDPNASESTLYEGTIWLRDRWDRDVYTGSGTVSCGV</sequence>
<evidence type="ECO:0000313" key="1">
    <source>
        <dbReference type="EMBL" id="MEN7537232.1"/>
    </source>
</evidence>
<dbReference type="PROSITE" id="PS51257">
    <property type="entry name" value="PROKAR_LIPOPROTEIN"/>
    <property type="match status" value="1"/>
</dbReference>
<evidence type="ECO:0000313" key="2">
    <source>
        <dbReference type="Proteomes" id="UP001484535"/>
    </source>
</evidence>